<gene>
    <name evidence="2" type="ORF">NR989_04390</name>
</gene>
<keyword evidence="3" id="KW-1185">Reference proteome</keyword>
<name>A0ABY8CG72_9GAMM</name>
<dbReference type="SUPFAM" id="SSF53335">
    <property type="entry name" value="S-adenosyl-L-methionine-dependent methyltransferases"/>
    <property type="match status" value="1"/>
</dbReference>
<dbReference type="RefSeq" id="WP_275595753.1">
    <property type="nucleotide sequence ID" value="NZ_CP102381.1"/>
</dbReference>
<dbReference type="InterPro" id="IPR029063">
    <property type="entry name" value="SAM-dependent_MTases_sf"/>
</dbReference>
<proteinExistence type="predicted"/>
<accession>A0ABY8CG72</accession>
<dbReference type="GO" id="GO:0032259">
    <property type="term" value="P:methylation"/>
    <property type="evidence" value="ECO:0007669"/>
    <property type="project" value="UniProtKB-KW"/>
</dbReference>
<reference evidence="2 3" key="1">
    <citation type="submission" date="2022-06" db="EMBL/GenBank/DDBJ databases">
        <title>Thiomicrohabdus sp. nov, an obligately chemolithoautotrophic, sulfur-oxidizing bacterium isolated from beach of Guanyin Mountain. Amoy.</title>
        <authorList>
            <person name="Zhu H."/>
        </authorList>
    </citation>
    <scope>NUCLEOTIDE SEQUENCE [LARGE SCALE GENOMIC DNA]</scope>
    <source>
        <strain evidence="2 3">XGS-01</strain>
    </source>
</reference>
<organism evidence="2 3">
    <name type="scientific">Thiomicrorhabdus lithotrophica</name>
    <dbReference type="NCBI Taxonomy" id="2949997"/>
    <lineage>
        <taxon>Bacteria</taxon>
        <taxon>Pseudomonadati</taxon>
        <taxon>Pseudomonadota</taxon>
        <taxon>Gammaproteobacteria</taxon>
        <taxon>Thiotrichales</taxon>
        <taxon>Piscirickettsiaceae</taxon>
        <taxon>Thiomicrorhabdus</taxon>
    </lineage>
</organism>
<dbReference type="Pfam" id="PF13649">
    <property type="entry name" value="Methyltransf_25"/>
    <property type="match status" value="1"/>
</dbReference>
<keyword evidence="2" id="KW-0489">Methyltransferase</keyword>
<evidence type="ECO:0000259" key="1">
    <source>
        <dbReference type="Pfam" id="PF13649"/>
    </source>
</evidence>
<dbReference type="Proteomes" id="UP001222275">
    <property type="component" value="Chromosome"/>
</dbReference>
<dbReference type="EMBL" id="CP102381">
    <property type="protein sequence ID" value="WEJ63496.1"/>
    <property type="molecule type" value="Genomic_DNA"/>
</dbReference>
<sequence length="223" mass="25618">MNNIVVKLSNTQRQRIQTRHKASVERYGYQPQALYWSNRDIQEIRFQQLMGILPSSADLKHQAWSLLDVGCGFADLVGFLQRHEYFPTYAGIDISPQVVLGAKSMNSGLDIQEGELADFDFKVRDFDYVMLSGALNEVVETEIEGTAQQQGEYAKSVIKTMYQICKKGVAFNLLDSRNEWVKSRFDLQSFLPEDIIQFCQAFANDVELVEGYLENDFTIYLRK</sequence>
<evidence type="ECO:0000313" key="2">
    <source>
        <dbReference type="EMBL" id="WEJ63496.1"/>
    </source>
</evidence>
<feature type="domain" description="Methyltransferase" evidence="1">
    <location>
        <begin position="67"/>
        <end position="145"/>
    </location>
</feature>
<keyword evidence="2" id="KW-0808">Transferase</keyword>
<protein>
    <submittedName>
        <fullName evidence="2">Class I SAM-dependent methyltransferase</fullName>
    </submittedName>
</protein>
<dbReference type="InterPro" id="IPR041698">
    <property type="entry name" value="Methyltransf_25"/>
</dbReference>
<dbReference type="GO" id="GO:0008168">
    <property type="term" value="F:methyltransferase activity"/>
    <property type="evidence" value="ECO:0007669"/>
    <property type="project" value="UniProtKB-KW"/>
</dbReference>
<dbReference type="Gene3D" id="3.40.50.150">
    <property type="entry name" value="Vaccinia Virus protein VP39"/>
    <property type="match status" value="1"/>
</dbReference>
<evidence type="ECO:0000313" key="3">
    <source>
        <dbReference type="Proteomes" id="UP001222275"/>
    </source>
</evidence>